<evidence type="ECO:0000313" key="1">
    <source>
        <dbReference type="Proteomes" id="UP000504610"/>
    </source>
</evidence>
<name>A0A6J0LKT1_RAPSA</name>
<sequence>MSPKMRSIFAQVYQKSVSMGRSRNFCSSPTNFEVSKKRAIANFLVTRTVGFASGFLTGHYLFGDLDKILEERLEEQLREADESLKRREEILALVPKSFK</sequence>
<evidence type="ECO:0000313" key="2">
    <source>
        <dbReference type="RefSeq" id="XP_018460309.1"/>
    </source>
</evidence>
<proteinExistence type="predicted"/>
<reference evidence="1" key="1">
    <citation type="journal article" date="2019" name="Database">
        <title>The radish genome database (RadishGD): an integrated information resource for radish genomics.</title>
        <authorList>
            <person name="Yu H.J."/>
            <person name="Baek S."/>
            <person name="Lee Y.J."/>
            <person name="Cho A."/>
            <person name="Mun J.H."/>
        </authorList>
    </citation>
    <scope>NUCLEOTIDE SEQUENCE [LARGE SCALE GENOMIC DNA]</scope>
    <source>
        <strain evidence="1">cv. WK10039</strain>
    </source>
</reference>
<dbReference type="AlphaFoldDB" id="A0A6J0LKT1"/>
<dbReference type="GeneID" id="108831246"/>
<organism evidence="1 2">
    <name type="scientific">Raphanus sativus</name>
    <name type="common">Radish</name>
    <name type="synonym">Raphanus raphanistrum var. sativus</name>
    <dbReference type="NCBI Taxonomy" id="3726"/>
    <lineage>
        <taxon>Eukaryota</taxon>
        <taxon>Viridiplantae</taxon>
        <taxon>Streptophyta</taxon>
        <taxon>Embryophyta</taxon>
        <taxon>Tracheophyta</taxon>
        <taxon>Spermatophyta</taxon>
        <taxon>Magnoliopsida</taxon>
        <taxon>eudicotyledons</taxon>
        <taxon>Gunneridae</taxon>
        <taxon>Pentapetalae</taxon>
        <taxon>rosids</taxon>
        <taxon>malvids</taxon>
        <taxon>Brassicales</taxon>
        <taxon>Brassicaceae</taxon>
        <taxon>Brassiceae</taxon>
        <taxon>Raphanus</taxon>
    </lineage>
</organism>
<keyword evidence="1" id="KW-1185">Reference proteome</keyword>
<dbReference type="OrthoDB" id="1110918at2759"/>
<dbReference type="Proteomes" id="UP000504610">
    <property type="component" value="Chromosome 6"/>
</dbReference>
<dbReference type="RefSeq" id="XP_018460309.1">
    <property type="nucleotide sequence ID" value="XM_018604807.2"/>
</dbReference>
<reference evidence="2" key="2">
    <citation type="submission" date="2025-08" db="UniProtKB">
        <authorList>
            <consortium name="RefSeq"/>
        </authorList>
    </citation>
    <scope>IDENTIFICATION</scope>
    <source>
        <tissue evidence="2">Leaf</tissue>
    </source>
</reference>
<gene>
    <name evidence="2" type="primary">LOC108831246</name>
</gene>
<protein>
    <submittedName>
        <fullName evidence="2">Uncharacterized protein LOC108831246 isoform X2</fullName>
    </submittedName>
</protein>
<accession>A0A6J0LKT1</accession>